<comment type="similarity">
    <text evidence="3">In the C-terminal section; belongs to the AIR carboxylase family. Class I subfamily.</text>
</comment>
<evidence type="ECO:0000256" key="3">
    <source>
        <dbReference type="ARBA" id="ARBA00006114"/>
    </source>
</evidence>
<evidence type="ECO:0000256" key="2">
    <source>
        <dbReference type="ARBA" id="ARBA00004747"/>
    </source>
</evidence>
<evidence type="ECO:0000256" key="9">
    <source>
        <dbReference type="ARBA" id="ARBA00022840"/>
    </source>
</evidence>
<gene>
    <name evidence="15" type="primary">ADE2</name>
    <name evidence="15" type="ORF">PC9H_005634</name>
</gene>
<dbReference type="SUPFAM" id="SSF51246">
    <property type="entry name" value="Rudiment single hybrid motif"/>
    <property type="match status" value="1"/>
</dbReference>
<evidence type="ECO:0000256" key="11">
    <source>
        <dbReference type="ARBA" id="ARBA00031607"/>
    </source>
</evidence>
<dbReference type="InterPro" id="IPR054350">
    <property type="entry name" value="PurT/PurK_preATP-grasp"/>
</dbReference>
<evidence type="ECO:0000256" key="13">
    <source>
        <dbReference type="SAM" id="Phobius"/>
    </source>
</evidence>
<dbReference type="Pfam" id="PF22660">
    <property type="entry name" value="RS_preATP-grasp-like"/>
    <property type="match status" value="1"/>
</dbReference>
<accession>A0A8H7DUJ9</accession>
<dbReference type="InterPro" id="IPR016185">
    <property type="entry name" value="PreATP-grasp_dom_sf"/>
</dbReference>
<dbReference type="GO" id="GO:0005524">
    <property type="term" value="F:ATP binding"/>
    <property type="evidence" value="ECO:0007669"/>
    <property type="project" value="UniProtKB-UniRule"/>
</dbReference>
<dbReference type="PANTHER" id="PTHR11609">
    <property type="entry name" value="PURINE BIOSYNTHESIS PROTEIN 6/7, PUR6/7"/>
    <property type="match status" value="1"/>
</dbReference>
<dbReference type="PANTHER" id="PTHR11609:SF5">
    <property type="entry name" value="PHOSPHORIBOSYLAMINOIMIDAZOLE CARBOXYLASE"/>
    <property type="match status" value="1"/>
</dbReference>
<protein>
    <recommendedName>
        <fullName evidence="5">Phosphoribosylaminoimidazole carboxylase</fullName>
        <ecNumber evidence="4">4.1.1.21</ecNumber>
    </recommendedName>
    <alternativeName>
        <fullName evidence="11">AIR carboxylase</fullName>
    </alternativeName>
</protein>
<dbReference type="GO" id="GO:0006189">
    <property type="term" value="P:'de novo' IMP biosynthetic process"/>
    <property type="evidence" value="ECO:0007669"/>
    <property type="project" value="UniProtKB-UniPathway"/>
</dbReference>
<dbReference type="NCBIfam" id="TIGR01161">
    <property type="entry name" value="purK"/>
    <property type="match status" value="1"/>
</dbReference>
<comment type="pathway">
    <text evidence="2">Purine metabolism; IMP biosynthesis via de novo pathway; 5-amino-1-(5-phospho-D-ribosyl)imidazole-4-carboxylate from 5-amino-1-(5-phospho-D-ribosyl)imidazole (carboxylase route): step 1/1.</text>
</comment>
<dbReference type="SMART" id="SM01001">
    <property type="entry name" value="AIRC"/>
    <property type="match status" value="1"/>
</dbReference>
<dbReference type="HAMAP" id="MF_01929">
    <property type="entry name" value="PurE_classI"/>
    <property type="match status" value="1"/>
</dbReference>
<dbReference type="Gene3D" id="3.30.470.20">
    <property type="entry name" value="ATP-grasp fold, B domain"/>
    <property type="match status" value="1"/>
</dbReference>
<dbReference type="InterPro" id="IPR011761">
    <property type="entry name" value="ATP-grasp"/>
</dbReference>
<keyword evidence="10" id="KW-0456">Lyase</keyword>
<dbReference type="RefSeq" id="XP_036633699.1">
    <property type="nucleotide sequence ID" value="XM_036775197.1"/>
</dbReference>
<dbReference type="FunFam" id="3.40.50.1970:FF:000013">
    <property type="entry name" value="Phosphoribosylaminoimidazole carboxylase"/>
    <property type="match status" value="1"/>
</dbReference>
<dbReference type="Pfam" id="PF00731">
    <property type="entry name" value="AIRC"/>
    <property type="match status" value="1"/>
</dbReference>
<feature type="transmembrane region" description="Helical" evidence="13">
    <location>
        <begin position="20"/>
        <end position="40"/>
    </location>
</feature>
<proteinExistence type="inferred from homology"/>
<dbReference type="Gene3D" id="3.40.50.1970">
    <property type="match status" value="1"/>
</dbReference>
<keyword evidence="16" id="KW-1185">Reference proteome</keyword>
<dbReference type="NCBIfam" id="NF004679">
    <property type="entry name" value="PRK06019.1-5"/>
    <property type="match status" value="1"/>
</dbReference>
<evidence type="ECO:0000313" key="16">
    <source>
        <dbReference type="Proteomes" id="UP000623687"/>
    </source>
</evidence>
<dbReference type="EMBL" id="JACETU010000003">
    <property type="protein sequence ID" value="KAF7433672.1"/>
    <property type="molecule type" value="Genomic_DNA"/>
</dbReference>
<evidence type="ECO:0000256" key="6">
    <source>
        <dbReference type="ARBA" id="ARBA00022741"/>
    </source>
</evidence>
<evidence type="ECO:0000256" key="8">
    <source>
        <dbReference type="ARBA" id="ARBA00022793"/>
    </source>
</evidence>
<evidence type="ECO:0000256" key="10">
    <source>
        <dbReference type="ARBA" id="ARBA00023239"/>
    </source>
</evidence>
<keyword evidence="13" id="KW-1133">Transmembrane helix</keyword>
<evidence type="ECO:0000256" key="5">
    <source>
        <dbReference type="ARBA" id="ARBA00021059"/>
    </source>
</evidence>
<dbReference type="InterPro" id="IPR013815">
    <property type="entry name" value="ATP_grasp_subdomain_1"/>
</dbReference>
<feature type="transmembrane region" description="Helical" evidence="13">
    <location>
        <begin position="120"/>
        <end position="143"/>
    </location>
</feature>
<dbReference type="AlphaFoldDB" id="A0A8H7DUJ9"/>
<feature type="domain" description="ATP-grasp" evidence="14">
    <location>
        <begin position="298"/>
        <end position="482"/>
    </location>
</feature>
<feature type="transmembrane region" description="Helical" evidence="13">
    <location>
        <begin position="163"/>
        <end position="181"/>
    </location>
</feature>
<dbReference type="GO" id="GO:0004638">
    <property type="term" value="F:phosphoribosylaminoimidazole carboxylase activity"/>
    <property type="evidence" value="ECO:0007669"/>
    <property type="project" value="UniProtKB-EC"/>
</dbReference>
<evidence type="ECO:0000313" key="15">
    <source>
        <dbReference type="EMBL" id="KAF7433672.1"/>
    </source>
</evidence>
<comment type="catalytic activity">
    <reaction evidence="1">
        <text>5-amino-1-(5-phospho-D-ribosyl)imidazole-4-carboxylate + H(+) = 5-amino-1-(5-phospho-beta-D-ribosyl)imidazole + CO2</text>
        <dbReference type="Rhea" id="RHEA:10792"/>
        <dbReference type="ChEBI" id="CHEBI:15378"/>
        <dbReference type="ChEBI" id="CHEBI:16526"/>
        <dbReference type="ChEBI" id="CHEBI:77657"/>
        <dbReference type="ChEBI" id="CHEBI:137981"/>
        <dbReference type="EC" id="4.1.1.21"/>
    </reaction>
</comment>
<dbReference type="InterPro" id="IPR011054">
    <property type="entry name" value="Rudment_hybrid_motif"/>
</dbReference>
<dbReference type="Pfam" id="PF02222">
    <property type="entry name" value="ATP-grasp"/>
    <property type="match status" value="1"/>
</dbReference>
<dbReference type="EC" id="4.1.1.21" evidence="4"/>
<dbReference type="PROSITE" id="PS50975">
    <property type="entry name" value="ATP_GRASP"/>
    <property type="match status" value="1"/>
</dbReference>
<dbReference type="InterPro" id="IPR003135">
    <property type="entry name" value="ATP-grasp_carboxylate-amine"/>
</dbReference>
<dbReference type="Pfam" id="PF17769">
    <property type="entry name" value="PurK_C"/>
    <property type="match status" value="1"/>
</dbReference>
<dbReference type="InterPro" id="IPR040686">
    <property type="entry name" value="PurK_C"/>
</dbReference>
<dbReference type="NCBIfam" id="TIGR01162">
    <property type="entry name" value="purE"/>
    <property type="match status" value="1"/>
</dbReference>
<evidence type="ECO:0000259" key="14">
    <source>
        <dbReference type="PROSITE" id="PS50975"/>
    </source>
</evidence>
<dbReference type="InterPro" id="IPR033747">
    <property type="entry name" value="PurE_ClassI"/>
</dbReference>
<keyword evidence="6 12" id="KW-0547">Nucleotide-binding</keyword>
<dbReference type="SUPFAM" id="SSF52440">
    <property type="entry name" value="PreATP-grasp domain"/>
    <property type="match status" value="1"/>
</dbReference>
<reference evidence="15" key="1">
    <citation type="submission" date="2019-07" db="EMBL/GenBank/DDBJ databases">
        <authorList>
            <person name="Palmer J.M."/>
        </authorList>
    </citation>
    <scope>NUCLEOTIDE SEQUENCE</scope>
    <source>
        <strain evidence="15">PC9</strain>
    </source>
</reference>
<organism evidence="15 16">
    <name type="scientific">Pleurotus ostreatus</name>
    <name type="common">Oyster mushroom</name>
    <name type="synonym">White-rot fungus</name>
    <dbReference type="NCBI Taxonomy" id="5322"/>
    <lineage>
        <taxon>Eukaryota</taxon>
        <taxon>Fungi</taxon>
        <taxon>Dikarya</taxon>
        <taxon>Basidiomycota</taxon>
        <taxon>Agaricomycotina</taxon>
        <taxon>Agaricomycetes</taxon>
        <taxon>Agaricomycetidae</taxon>
        <taxon>Agaricales</taxon>
        <taxon>Pleurotineae</taxon>
        <taxon>Pleurotaceae</taxon>
        <taxon>Pleurotus</taxon>
    </lineage>
</organism>
<evidence type="ECO:0000256" key="1">
    <source>
        <dbReference type="ARBA" id="ARBA00001244"/>
    </source>
</evidence>
<dbReference type="SUPFAM" id="SSF56059">
    <property type="entry name" value="Glutathione synthetase ATP-binding domain-like"/>
    <property type="match status" value="1"/>
</dbReference>
<evidence type="ECO:0000256" key="12">
    <source>
        <dbReference type="PROSITE-ProRule" id="PRU00409"/>
    </source>
</evidence>
<dbReference type="GeneID" id="59375452"/>
<name>A0A8H7DUJ9_PLEOS</name>
<keyword evidence="7" id="KW-0658">Purine biosynthesis</keyword>
<dbReference type="InterPro" id="IPR005875">
    <property type="entry name" value="PurK"/>
</dbReference>
<dbReference type="SUPFAM" id="SSF52255">
    <property type="entry name" value="N5-CAIR mutase (phosphoribosylaminoimidazole carboxylase, PurE)"/>
    <property type="match status" value="1"/>
</dbReference>
<dbReference type="FunFam" id="3.30.470.20:FF:000037">
    <property type="entry name" value="Phosphoribosylaminoimidazole carboxylase, chloroplastic"/>
    <property type="match status" value="1"/>
</dbReference>
<dbReference type="VEuPathDB" id="FungiDB:PC9H_005634"/>
<feature type="transmembrane region" description="Helical" evidence="13">
    <location>
        <begin position="90"/>
        <end position="108"/>
    </location>
</feature>
<comment type="caution">
    <text evidence="15">The sequence shown here is derived from an EMBL/GenBank/DDBJ whole genome shotgun (WGS) entry which is preliminary data.</text>
</comment>
<evidence type="ECO:0000256" key="7">
    <source>
        <dbReference type="ARBA" id="ARBA00022755"/>
    </source>
</evidence>
<sequence length="760" mass="82582">MLCSNRFPLPGSPSTCSLDTVIIPIPSFVLFVGIGLLVCLRPTLKHDSDDFSQVRPQRWSLWLHMFFVFAAFGMSVLEIVRLALADRGVGLLPATPAAMLLILCLLWFERNGRTHAISVMLLIYWPFLVVFEIIKVLRVHMLLELSPAKDTPFPASDQLTDNIVMTGLFALLMGFEAYSLIRARRLRRQARSGGQLGRMLAASASLLNIKVVILDVGTAGPAKQVVFPVSPDHTHIDGSFADPDKIRELASKVDVLTVEIEHVDADALDAIGNANQSRLQIHPHPSTIKIIQDKLRQKEMLQFHKLPVAPFLQVDSTPESIQNAIGILGLPLMVKSRTLAYDGRGNYVVRSIDQIPDAIAALGNRPLYVEKWMPFRKEVAVMVVRTIDGDVKSYPLVETIHKDSICHLVFAPFRGVTNRAKIVAENAVRNLSGAGIFGVEMFLMEDGEILINEIAPRPHNSGHYTIEACETSQYENHLRAILGLPLGSTELKVPSTAMLNIIGASSSMSEITSLTRVALSIPGVSVHLYGKSECRKGRKMGHITIVGDSDAQVRSRLRPLLEALPNGSPEETNTYAPVSPGPGSGFSDAHPLVGIIMGSDSDLPVMLPAARILDHFKIPYELTIVSAHRTPDRLVEYSRGAASRGLRVIIAGAGGAAHLPGMAAAMTPIPIIGVPVKGSSLDGVDSLHSIVQMPRGIPVATVAINNGVNAGLLAVRMLSTGSPSLLIAMEDYMKTMEKEVLEKVDNLAGVGWEKYVVKRS</sequence>
<dbReference type="Proteomes" id="UP000623687">
    <property type="component" value="Unassembled WGS sequence"/>
</dbReference>
<keyword evidence="9 12" id="KW-0067">ATP-binding</keyword>
<dbReference type="OrthoDB" id="15425at2759"/>
<keyword evidence="13" id="KW-0472">Membrane</keyword>
<dbReference type="UniPathway" id="UPA00074">
    <property type="reaction ID" value="UER00130"/>
</dbReference>
<feature type="transmembrane region" description="Helical" evidence="13">
    <location>
        <begin position="61"/>
        <end position="84"/>
    </location>
</feature>
<keyword evidence="13" id="KW-0812">Transmembrane</keyword>
<dbReference type="InterPro" id="IPR000031">
    <property type="entry name" value="PurE_dom"/>
</dbReference>
<dbReference type="GO" id="GO:0046872">
    <property type="term" value="F:metal ion binding"/>
    <property type="evidence" value="ECO:0007669"/>
    <property type="project" value="InterPro"/>
</dbReference>
<dbReference type="Gene3D" id="3.40.50.20">
    <property type="match status" value="1"/>
</dbReference>
<keyword evidence="8" id="KW-0210">Decarboxylase</keyword>
<evidence type="ECO:0000256" key="4">
    <source>
        <dbReference type="ARBA" id="ARBA00012329"/>
    </source>
</evidence>
<dbReference type="HAMAP" id="MF_01928">
    <property type="entry name" value="PurK"/>
    <property type="match status" value="1"/>
</dbReference>
<dbReference type="Gene3D" id="3.30.1490.20">
    <property type="entry name" value="ATP-grasp fold, A domain"/>
    <property type="match status" value="1"/>
</dbReference>